<proteinExistence type="predicted"/>
<dbReference type="EMBL" id="KI913953">
    <property type="protein sequence ID" value="ETW08434.1"/>
    <property type="molecule type" value="Genomic_DNA"/>
</dbReference>
<dbReference type="GeneID" id="20078066"/>
<organism evidence="1">
    <name type="scientific">Aphanomyces invadans</name>
    <dbReference type="NCBI Taxonomy" id="157072"/>
    <lineage>
        <taxon>Eukaryota</taxon>
        <taxon>Sar</taxon>
        <taxon>Stramenopiles</taxon>
        <taxon>Oomycota</taxon>
        <taxon>Saprolegniomycetes</taxon>
        <taxon>Saprolegniales</taxon>
        <taxon>Verrucalvaceae</taxon>
        <taxon>Aphanomyces</taxon>
    </lineage>
</organism>
<accession>A0A024UQ92</accession>
<dbReference type="VEuPathDB" id="FungiDB:H310_01016"/>
<name>A0A024UQ92_9STRA</name>
<reference evidence="1" key="1">
    <citation type="submission" date="2013-12" db="EMBL/GenBank/DDBJ databases">
        <title>The Genome Sequence of Aphanomyces invadans NJM9701.</title>
        <authorList>
            <consortium name="The Broad Institute Genomics Platform"/>
            <person name="Russ C."/>
            <person name="Tyler B."/>
            <person name="van West P."/>
            <person name="Dieguez-Uribeondo J."/>
            <person name="Young S.K."/>
            <person name="Zeng Q."/>
            <person name="Gargeya S."/>
            <person name="Fitzgerald M."/>
            <person name="Abouelleil A."/>
            <person name="Alvarado L."/>
            <person name="Chapman S.B."/>
            <person name="Gainer-Dewar J."/>
            <person name="Goldberg J."/>
            <person name="Griggs A."/>
            <person name="Gujja S."/>
            <person name="Hansen M."/>
            <person name="Howarth C."/>
            <person name="Imamovic A."/>
            <person name="Ireland A."/>
            <person name="Larimer J."/>
            <person name="McCowan C."/>
            <person name="Murphy C."/>
            <person name="Pearson M."/>
            <person name="Poon T.W."/>
            <person name="Priest M."/>
            <person name="Roberts A."/>
            <person name="Saif S."/>
            <person name="Shea T."/>
            <person name="Sykes S."/>
            <person name="Wortman J."/>
            <person name="Nusbaum C."/>
            <person name="Birren B."/>
        </authorList>
    </citation>
    <scope>NUCLEOTIDE SEQUENCE [LARGE SCALE GENOMIC DNA]</scope>
    <source>
        <strain evidence="1">NJM9701</strain>
    </source>
</reference>
<sequence>MGALDGSAVDYSMPLVSKSSHVTMEAVSRRSRCASAQGTTTTEEAWLGGTGAVTWWGCTGLRGQAGTTHKLWMEATTSLPGRGDGNTAGSRGLSQAAQTKLNAAASGWARSCSVECTGASASAWQCIRGIALSAPC</sequence>
<dbReference type="AlphaFoldDB" id="A0A024UQ92"/>
<protein>
    <submittedName>
        <fullName evidence="1">Uncharacterized protein</fullName>
    </submittedName>
</protein>
<dbReference type="RefSeq" id="XP_008862239.1">
    <property type="nucleotide sequence ID" value="XM_008864017.1"/>
</dbReference>
<gene>
    <name evidence="1" type="ORF">H310_01016</name>
</gene>
<evidence type="ECO:0000313" key="1">
    <source>
        <dbReference type="EMBL" id="ETW08434.1"/>
    </source>
</evidence>